<comment type="caution">
    <text evidence="1">The sequence shown here is derived from an EMBL/GenBank/DDBJ whole genome shotgun (WGS) entry which is preliminary data.</text>
</comment>
<proteinExistence type="predicted"/>
<dbReference type="AlphaFoldDB" id="A0A820FMD7"/>
<dbReference type="EMBL" id="CAJOBD010026164">
    <property type="protein sequence ID" value="CAF4266766.1"/>
    <property type="molecule type" value="Genomic_DNA"/>
</dbReference>
<name>A0A820FMD7_9BILA</name>
<protein>
    <submittedName>
        <fullName evidence="1">Uncharacterized protein</fullName>
    </submittedName>
</protein>
<reference evidence="1" key="1">
    <citation type="submission" date="2021-02" db="EMBL/GenBank/DDBJ databases">
        <authorList>
            <person name="Nowell W R."/>
        </authorList>
    </citation>
    <scope>NUCLEOTIDE SEQUENCE</scope>
</reference>
<evidence type="ECO:0000313" key="1">
    <source>
        <dbReference type="EMBL" id="CAF4266766.1"/>
    </source>
</evidence>
<dbReference type="Proteomes" id="UP000663836">
    <property type="component" value="Unassembled WGS sequence"/>
</dbReference>
<feature type="non-terminal residue" evidence="1">
    <location>
        <position position="166"/>
    </location>
</feature>
<organism evidence="1 2">
    <name type="scientific">Rotaria sordida</name>
    <dbReference type="NCBI Taxonomy" id="392033"/>
    <lineage>
        <taxon>Eukaryota</taxon>
        <taxon>Metazoa</taxon>
        <taxon>Spiralia</taxon>
        <taxon>Gnathifera</taxon>
        <taxon>Rotifera</taxon>
        <taxon>Eurotatoria</taxon>
        <taxon>Bdelloidea</taxon>
        <taxon>Philodinida</taxon>
        <taxon>Philodinidae</taxon>
        <taxon>Rotaria</taxon>
    </lineage>
</organism>
<accession>A0A820FMD7</accession>
<gene>
    <name evidence="1" type="ORF">JBS370_LOCUS39277</name>
</gene>
<sequence length="166" mass="19003">MEPLIEPVLDRSILSIEQIALASSFVNNCTFKYESNALARVIERGNSMRQRSYECREDALLSSLLGKSVQHVHRYAAFLQTIEFGYDLCSIYADRFKEFPLCGSIDELFVERIEGIFREVFNEQVDGNTEHRVFFITDQVVLRAIDLVSGLLQQMKILMDDGNAPI</sequence>
<evidence type="ECO:0000313" key="2">
    <source>
        <dbReference type="Proteomes" id="UP000663836"/>
    </source>
</evidence>